<accession>A0A929FCP4</accession>
<evidence type="ECO:0000256" key="4">
    <source>
        <dbReference type="ARBA" id="ARBA00022679"/>
    </source>
</evidence>
<dbReference type="InterPro" id="IPR004358">
    <property type="entry name" value="Sig_transdc_His_kin-like_C"/>
</dbReference>
<protein>
    <recommendedName>
        <fullName evidence="2">histidine kinase</fullName>
        <ecNumber evidence="2">2.7.13.3</ecNumber>
    </recommendedName>
</protein>
<dbReference type="Gene3D" id="1.10.287.130">
    <property type="match status" value="1"/>
</dbReference>
<evidence type="ECO:0000256" key="1">
    <source>
        <dbReference type="ARBA" id="ARBA00000085"/>
    </source>
</evidence>
<dbReference type="Pfam" id="PF00512">
    <property type="entry name" value="HisKA"/>
    <property type="match status" value="1"/>
</dbReference>
<feature type="domain" description="PAS" evidence="9">
    <location>
        <begin position="167"/>
        <end position="237"/>
    </location>
</feature>
<evidence type="ECO:0000256" key="5">
    <source>
        <dbReference type="ARBA" id="ARBA00022777"/>
    </source>
</evidence>
<dbReference type="InterPro" id="IPR036097">
    <property type="entry name" value="HisK_dim/P_sf"/>
</dbReference>
<dbReference type="GO" id="GO:0005886">
    <property type="term" value="C:plasma membrane"/>
    <property type="evidence" value="ECO:0007669"/>
    <property type="project" value="TreeGrafter"/>
</dbReference>
<dbReference type="FunFam" id="3.30.565.10:FF:000006">
    <property type="entry name" value="Sensor histidine kinase WalK"/>
    <property type="match status" value="1"/>
</dbReference>
<dbReference type="SMART" id="SM00387">
    <property type="entry name" value="HATPase_c"/>
    <property type="match status" value="1"/>
</dbReference>
<dbReference type="InterPro" id="IPR003661">
    <property type="entry name" value="HisK_dim/P_dom"/>
</dbReference>
<gene>
    <name evidence="10" type="ORF">IQ260_26935</name>
</gene>
<dbReference type="InterPro" id="IPR013656">
    <property type="entry name" value="PAS_4"/>
</dbReference>
<evidence type="ECO:0000256" key="2">
    <source>
        <dbReference type="ARBA" id="ARBA00012438"/>
    </source>
</evidence>
<dbReference type="SUPFAM" id="SSF55874">
    <property type="entry name" value="ATPase domain of HSP90 chaperone/DNA topoisomerase II/histidine kinase"/>
    <property type="match status" value="1"/>
</dbReference>
<dbReference type="SMART" id="SM00091">
    <property type="entry name" value="PAS"/>
    <property type="match status" value="3"/>
</dbReference>
<dbReference type="AlphaFoldDB" id="A0A929FCP4"/>
<dbReference type="PROSITE" id="PS50109">
    <property type="entry name" value="HIS_KIN"/>
    <property type="match status" value="1"/>
</dbReference>
<dbReference type="Pfam" id="PF02518">
    <property type="entry name" value="HATPase_c"/>
    <property type="match status" value="1"/>
</dbReference>
<dbReference type="SMART" id="SM00388">
    <property type="entry name" value="HisKA"/>
    <property type="match status" value="1"/>
</dbReference>
<sequence>MVSSEHHHVHSSLIGQDLELFLALTPSLFCTTDLAGCFKWVSPNLLNLLGYAPSALMAQPLMEFVHLEDQAATQQALTKLQGQTGKVMFENRCRCADGGYRNLVWHAIAPTDQVSAAQVVYAAATDITAQRQTEQSLSQERDFSQSVLATVNAINERHQTDIALLDNQQTLANIFDLAGEAIICIDRYQHIRLYNQTAERMFGYTAAEAVGQPLDLLLPEAFRTIHRQHIERFGQSAVLSRRMGERPGNVSGRRKNGDVFPAEASISKSKTTDGPWYTVMLQDVTERLQAEAAIRRSEEQLRRMTNALPILIAYIDANEHYRFNNRAYEEWLGVPYQTLEGQPLVQALGPEIYDTIQPYLQQALKGQSVTFEVEFPNSDLPYRWVSISYEPDMQAGQVQGCFALIQDISDRKAADQIKHEFVSLVSHELRTPLTSIHGALKLMTTGKLGQLAPQGQELLEIALSNTERLTRLINDVLDLERIESGRIKMIRVRCRVADLLHQAAQAMMSMAQTQGVTLQVMPIDTHIYADPDHVEQTLTNLLSNAIKFSPRGETVLIKAIDQPHQVLFKVIDHGRGIPEDKLETIFERFQQVDVSDTRNNGGTGLGLSICREIVQHHNGRIWVKSIHGQGSTFCFTLPKTPTPDALP</sequence>
<dbReference type="NCBIfam" id="TIGR00229">
    <property type="entry name" value="sensory_box"/>
    <property type="match status" value="3"/>
</dbReference>
<dbReference type="CDD" id="cd00130">
    <property type="entry name" value="PAS"/>
    <property type="match status" value="3"/>
</dbReference>
<name>A0A929FCP4_LEPEC</name>
<dbReference type="GO" id="GO:0009927">
    <property type="term" value="F:histidine phosphotransfer kinase activity"/>
    <property type="evidence" value="ECO:0007669"/>
    <property type="project" value="TreeGrafter"/>
</dbReference>
<comment type="catalytic activity">
    <reaction evidence="1">
        <text>ATP + protein L-histidine = ADP + protein N-phospho-L-histidine.</text>
        <dbReference type="EC" id="2.7.13.3"/>
    </reaction>
</comment>
<keyword evidence="6" id="KW-0902">Two-component regulatory system</keyword>
<dbReference type="RefSeq" id="WP_193996159.1">
    <property type="nucleotide sequence ID" value="NZ_JADEXP010000405.1"/>
</dbReference>
<dbReference type="Pfam" id="PF13426">
    <property type="entry name" value="PAS_9"/>
    <property type="match status" value="1"/>
</dbReference>
<keyword evidence="11" id="KW-1185">Reference proteome</keyword>
<reference evidence="10" key="1">
    <citation type="submission" date="2020-10" db="EMBL/GenBank/DDBJ databases">
        <authorList>
            <person name="Castelo-Branco R."/>
            <person name="Eusebio N."/>
            <person name="Adriana R."/>
            <person name="Vieira A."/>
            <person name="Brugerolle De Fraissinette N."/>
            <person name="Rezende De Castro R."/>
            <person name="Schneider M.P."/>
            <person name="Vasconcelos V."/>
            <person name="Leao P.N."/>
        </authorList>
    </citation>
    <scope>NUCLEOTIDE SEQUENCE</scope>
    <source>
        <strain evidence="10">LEGE 11479</strain>
    </source>
</reference>
<feature type="domain" description="PAS" evidence="9">
    <location>
        <begin position="297"/>
        <end position="367"/>
    </location>
</feature>
<dbReference type="Gene3D" id="3.30.450.20">
    <property type="entry name" value="PAS domain"/>
    <property type="match status" value="3"/>
</dbReference>
<dbReference type="GO" id="GO:0000155">
    <property type="term" value="F:phosphorelay sensor kinase activity"/>
    <property type="evidence" value="ECO:0007669"/>
    <property type="project" value="InterPro"/>
</dbReference>
<dbReference type="EMBL" id="JADEXP010000405">
    <property type="protein sequence ID" value="MBE9070282.1"/>
    <property type="molecule type" value="Genomic_DNA"/>
</dbReference>
<dbReference type="EC" id="2.7.13.3" evidence="2"/>
<evidence type="ECO:0000259" key="9">
    <source>
        <dbReference type="PROSITE" id="PS50112"/>
    </source>
</evidence>
<keyword evidence="3" id="KW-0597">Phosphoprotein</keyword>
<dbReference type="PANTHER" id="PTHR43047:SF72">
    <property type="entry name" value="OSMOSENSING HISTIDINE PROTEIN KINASE SLN1"/>
    <property type="match status" value="1"/>
</dbReference>
<dbReference type="PANTHER" id="PTHR43047">
    <property type="entry name" value="TWO-COMPONENT HISTIDINE PROTEIN KINASE"/>
    <property type="match status" value="1"/>
</dbReference>
<evidence type="ECO:0000256" key="7">
    <source>
        <dbReference type="ARBA" id="ARBA00023136"/>
    </source>
</evidence>
<dbReference type="CDD" id="cd00082">
    <property type="entry name" value="HisKA"/>
    <property type="match status" value="1"/>
</dbReference>
<dbReference type="Pfam" id="PF08447">
    <property type="entry name" value="PAS_3"/>
    <property type="match status" value="1"/>
</dbReference>
<dbReference type="SUPFAM" id="SSF47384">
    <property type="entry name" value="Homodimeric domain of signal transducing histidine kinase"/>
    <property type="match status" value="1"/>
</dbReference>
<comment type="caution">
    <text evidence="10">The sequence shown here is derived from an EMBL/GenBank/DDBJ whole genome shotgun (WGS) entry which is preliminary data.</text>
</comment>
<feature type="domain" description="Histidine kinase" evidence="8">
    <location>
        <begin position="424"/>
        <end position="641"/>
    </location>
</feature>
<dbReference type="InterPro" id="IPR013655">
    <property type="entry name" value="PAS_fold_3"/>
</dbReference>
<evidence type="ECO:0000256" key="3">
    <source>
        <dbReference type="ARBA" id="ARBA00022553"/>
    </source>
</evidence>
<dbReference type="Gene3D" id="3.30.565.10">
    <property type="entry name" value="Histidine kinase-like ATPase, C-terminal domain"/>
    <property type="match status" value="1"/>
</dbReference>
<keyword evidence="4" id="KW-0808">Transferase</keyword>
<dbReference type="InterPro" id="IPR000014">
    <property type="entry name" value="PAS"/>
</dbReference>
<dbReference type="SMART" id="SM00086">
    <property type="entry name" value="PAC"/>
    <property type="match status" value="3"/>
</dbReference>
<dbReference type="Proteomes" id="UP000615026">
    <property type="component" value="Unassembled WGS sequence"/>
</dbReference>
<dbReference type="SUPFAM" id="SSF55785">
    <property type="entry name" value="PYP-like sensor domain (PAS domain)"/>
    <property type="match status" value="3"/>
</dbReference>
<dbReference type="InterPro" id="IPR035965">
    <property type="entry name" value="PAS-like_dom_sf"/>
</dbReference>
<dbReference type="Pfam" id="PF08448">
    <property type="entry name" value="PAS_4"/>
    <property type="match status" value="1"/>
</dbReference>
<dbReference type="InterPro" id="IPR036890">
    <property type="entry name" value="HATPase_C_sf"/>
</dbReference>
<feature type="domain" description="PAS" evidence="9">
    <location>
        <begin position="33"/>
        <end position="84"/>
    </location>
</feature>
<dbReference type="CDD" id="cd16922">
    <property type="entry name" value="HATPase_EvgS-ArcB-TorS-like"/>
    <property type="match status" value="1"/>
</dbReference>
<evidence type="ECO:0000256" key="6">
    <source>
        <dbReference type="ARBA" id="ARBA00023012"/>
    </source>
</evidence>
<dbReference type="InterPro" id="IPR005467">
    <property type="entry name" value="His_kinase_dom"/>
</dbReference>
<keyword evidence="5" id="KW-0418">Kinase</keyword>
<dbReference type="InterPro" id="IPR003594">
    <property type="entry name" value="HATPase_dom"/>
</dbReference>
<proteinExistence type="predicted"/>
<dbReference type="InterPro" id="IPR001610">
    <property type="entry name" value="PAC"/>
</dbReference>
<evidence type="ECO:0000313" key="10">
    <source>
        <dbReference type="EMBL" id="MBE9070282.1"/>
    </source>
</evidence>
<dbReference type="PRINTS" id="PR00344">
    <property type="entry name" value="BCTRLSENSOR"/>
</dbReference>
<organism evidence="10 11">
    <name type="scientific">Leptolyngbya cf. ectocarpi LEGE 11479</name>
    <dbReference type="NCBI Taxonomy" id="1828722"/>
    <lineage>
        <taxon>Bacteria</taxon>
        <taxon>Bacillati</taxon>
        <taxon>Cyanobacteriota</taxon>
        <taxon>Cyanophyceae</taxon>
        <taxon>Leptolyngbyales</taxon>
        <taxon>Leptolyngbyaceae</taxon>
        <taxon>Leptolyngbya group</taxon>
        <taxon>Leptolyngbya</taxon>
    </lineage>
</organism>
<dbReference type="PROSITE" id="PS50112">
    <property type="entry name" value="PAS"/>
    <property type="match status" value="3"/>
</dbReference>
<dbReference type="FunFam" id="1.10.287.130:FF:000001">
    <property type="entry name" value="Two-component sensor histidine kinase"/>
    <property type="match status" value="1"/>
</dbReference>
<keyword evidence="7" id="KW-0472">Membrane</keyword>
<evidence type="ECO:0000259" key="8">
    <source>
        <dbReference type="PROSITE" id="PS50109"/>
    </source>
</evidence>
<evidence type="ECO:0000313" key="11">
    <source>
        <dbReference type="Proteomes" id="UP000615026"/>
    </source>
</evidence>